<dbReference type="CDD" id="cd04730">
    <property type="entry name" value="NPD_like"/>
    <property type="match status" value="1"/>
</dbReference>
<keyword evidence="5" id="KW-0560">Oxidoreductase</keyword>
<evidence type="ECO:0000256" key="2">
    <source>
        <dbReference type="ARBA" id="ARBA00013457"/>
    </source>
</evidence>
<keyword evidence="6" id="KW-0223">Dioxygenase</keyword>
<proteinExistence type="predicted"/>
<comment type="function">
    <text evidence="1">Nitronate monooxygenase that uses molecular oxygen to catalyze the oxidative denitrification of alkyl nitronates. Acts on propionate 3-nitronate (P3N), the presumed physiological substrate. Probably functions in the detoxification of P3N, a metabolic poison produced by plants and fungi as a defense mechanism.</text>
</comment>
<dbReference type="PANTHER" id="PTHR32332">
    <property type="entry name" value="2-NITROPROPANE DIOXYGENASE"/>
    <property type="match status" value="1"/>
</dbReference>
<comment type="caution">
    <text evidence="6">The sequence shown here is derived from an EMBL/GenBank/DDBJ whole genome shotgun (WGS) entry which is preliminary data.</text>
</comment>
<dbReference type="Pfam" id="PF03060">
    <property type="entry name" value="NMO"/>
    <property type="match status" value="2"/>
</dbReference>
<dbReference type="GO" id="GO:0051213">
    <property type="term" value="F:dioxygenase activity"/>
    <property type="evidence" value="ECO:0007669"/>
    <property type="project" value="UniProtKB-KW"/>
</dbReference>
<organism evidence="6">
    <name type="scientific">Halalkalibacterium halodurans</name>
    <name type="common">Bacillus halodurans</name>
    <dbReference type="NCBI Taxonomy" id="86665"/>
    <lineage>
        <taxon>Bacteria</taxon>
        <taxon>Bacillati</taxon>
        <taxon>Bacillota</taxon>
        <taxon>Bacilli</taxon>
        <taxon>Bacillales</taxon>
        <taxon>Bacillaceae</taxon>
        <taxon>Halalkalibacterium (ex Joshi et al. 2022)</taxon>
    </lineage>
</organism>
<protein>
    <recommendedName>
        <fullName evidence="2">Probable nitronate monooxygenase</fullName>
    </recommendedName>
</protein>
<keyword evidence="3" id="KW-0285">Flavoprotein</keyword>
<dbReference type="InterPro" id="IPR004136">
    <property type="entry name" value="NMO"/>
</dbReference>
<dbReference type="SUPFAM" id="SSF51412">
    <property type="entry name" value="Inosine monophosphate dehydrogenase (IMPDH)"/>
    <property type="match status" value="1"/>
</dbReference>
<sequence>MSHKGEIKEGFTVWETRVTSLLNIQYPIIQGGLAYLAYSELAAAVSNAGGLGQITAMSLQGPEQLRKEIERVREKTEHPFGVNFAIGQHGRPFEDMVQVAIEEDVPVVSMTGGNPAPILTMLEHTSIRKLVLVASRRQAVKAEELGADAVMVVGHEGGGHLGRDDVGTMVLVPQVVDAVSIPVIASGGIGDGRAWMAAHALGAEGIEMGTRFIATVECIHAHAKYKERLVQGSELDTVVIKRSLGSPARVIRNDWTEHILTIEQTNPSYDALKEYISGEANKNFIYDGQEDKGFGWAGQVMGRIRDVPTVQQLFTRMIEEAVDVRKRWELSE</sequence>
<dbReference type="AlphaFoldDB" id="A0A0M0KIP9"/>
<dbReference type="EMBL" id="LILD01000001">
    <property type="protein sequence ID" value="KOO38609.1"/>
    <property type="molecule type" value="Genomic_DNA"/>
</dbReference>
<evidence type="ECO:0000256" key="3">
    <source>
        <dbReference type="ARBA" id="ARBA00022630"/>
    </source>
</evidence>
<evidence type="ECO:0000256" key="4">
    <source>
        <dbReference type="ARBA" id="ARBA00022643"/>
    </source>
</evidence>
<dbReference type="PANTHER" id="PTHR32332:SF20">
    <property type="entry name" value="2-NITROPROPANE DIOXYGENASE-LIKE PROTEIN"/>
    <property type="match status" value="1"/>
</dbReference>
<keyword evidence="4" id="KW-0288">FMN</keyword>
<evidence type="ECO:0000256" key="1">
    <source>
        <dbReference type="ARBA" id="ARBA00003535"/>
    </source>
</evidence>
<dbReference type="GeneID" id="87598152"/>
<accession>A0A0M0KIP9</accession>
<name>A0A0M0KIP9_ALKHA</name>
<dbReference type="InterPro" id="IPR013785">
    <property type="entry name" value="Aldolase_TIM"/>
</dbReference>
<dbReference type="Gene3D" id="3.20.20.70">
    <property type="entry name" value="Aldolase class I"/>
    <property type="match status" value="1"/>
</dbReference>
<dbReference type="PATRIC" id="fig|136160.3.peg.1685"/>
<reference evidence="6" key="1">
    <citation type="submission" date="2015-08" db="EMBL/GenBank/DDBJ databases">
        <title>Complete DNA Sequence of Pseudomonas syringae pv. actinidiae, the Causal Agent of Kiwifruit Canker Disease.</title>
        <authorList>
            <person name="Rikkerink E.H.A."/>
            <person name="Fineran P.C."/>
        </authorList>
    </citation>
    <scope>NUCLEOTIDE SEQUENCE</scope>
    <source>
        <strain evidence="6">DSM 13666</strain>
    </source>
</reference>
<dbReference type="RefSeq" id="WP_053431952.1">
    <property type="nucleotide sequence ID" value="NZ_CP040441.1"/>
</dbReference>
<gene>
    <name evidence="6" type="ORF">AMD02_06860</name>
</gene>
<evidence type="ECO:0000313" key="6">
    <source>
        <dbReference type="EMBL" id="KOO38609.1"/>
    </source>
</evidence>
<evidence type="ECO:0000256" key="5">
    <source>
        <dbReference type="ARBA" id="ARBA00023002"/>
    </source>
</evidence>
<dbReference type="GO" id="GO:0018580">
    <property type="term" value="F:nitronate monooxygenase activity"/>
    <property type="evidence" value="ECO:0007669"/>
    <property type="project" value="InterPro"/>
</dbReference>